<protein>
    <recommendedName>
        <fullName evidence="3">DUF3196 domain-containing protein</fullName>
    </recommendedName>
</protein>
<sequence length="313" mass="36175">MDSKVTTHHRFIKKFERDLKAHYDAGDNARFLKTFNRYTGLTKPSEHAEELLYETLLRAGRPAELVDYSLEQMNNGDGDYETHMVYMLQALSDMGNYEEVLEFSGHLLDEPIPQGFRVDILSLRQNAANKLRGMFKEQEPAIGKDEFDRMNLFQQLEFVQKITETNDITYMNMILESFLETERNELQTAMLLYLRSVRANGTLTIEKCGVELTVRPSELDNLEQYFIVKDVLPKVTEEVEQFNPSFKEAATELIMGHAIYMYPVQPGFTADAVIKAYAERIEEMLGMPASYDADPEVKHWLNEIELDIARNSL</sequence>
<evidence type="ECO:0000313" key="2">
    <source>
        <dbReference type="Proteomes" id="UP000044136"/>
    </source>
</evidence>
<dbReference type="STRING" id="1461582.BN1048_01014"/>
<keyword evidence="2" id="KW-1185">Reference proteome</keyword>
<evidence type="ECO:0000313" key="1">
    <source>
        <dbReference type="EMBL" id="CEA00599.1"/>
    </source>
</evidence>
<dbReference type="EMBL" id="CCSE01000001">
    <property type="protein sequence ID" value="CEA00599.1"/>
    <property type="molecule type" value="Genomic_DNA"/>
</dbReference>
<gene>
    <name evidence="1" type="ORF">BN1048_01014</name>
</gene>
<name>A0A078M2W1_9STAP</name>
<dbReference type="eggNOG" id="ENOG50331EY">
    <property type="taxonomic scope" value="Bacteria"/>
</dbReference>
<dbReference type="OrthoDB" id="2388258at2"/>
<dbReference type="Proteomes" id="UP000044136">
    <property type="component" value="Unassembled WGS sequence"/>
</dbReference>
<accession>A0A078M2W1</accession>
<organism evidence="1 2">
    <name type="scientific">Jeotgalicoccus saudimassiliensis</name>
    <dbReference type="NCBI Taxonomy" id="1461582"/>
    <lineage>
        <taxon>Bacteria</taxon>
        <taxon>Bacillati</taxon>
        <taxon>Bacillota</taxon>
        <taxon>Bacilli</taxon>
        <taxon>Bacillales</taxon>
        <taxon>Staphylococcaceae</taxon>
        <taxon>Jeotgalicoccus</taxon>
    </lineage>
</organism>
<dbReference type="AlphaFoldDB" id="A0A078M2W1"/>
<reference evidence="1 2" key="1">
    <citation type="submission" date="2014-07" db="EMBL/GenBank/DDBJ databases">
        <authorList>
            <person name="Urmite Genomes Urmite Genomes"/>
        </authorList>
    </citation>
    <scope>NUCLEOTIDE SEQUENCE [LARGE SCALE GENOMIC DNA]</scope>
    <source>
        <strain evidence="1 2">13MG44_air</strain>
    </source>
</reference>
<dbReference type="HOGENOM" id="CLU_887898_0_0_9"/>
<dbReference type="RefSeq" id="WP_141638988.1">
    <property type="nucleotide sequence ID" value="NZ_CCSE01000001.1"/>
</dbReference>
<evidence type="ECO:0008006" key="3">
    <source>
        <dbReference type="Google" id="ProtNLM"/>
    </source>
</evidence>
<proteinExistence type="predicted"/>